<reference evidence="2" key="1">
    <citation type="submission" date="2021-04" db="EMBL/GenBank/DDBJ databases">
        <title>Genome based classification of Actinospica acidithermotolerans sp. nov., an actinobacterium isolated from an Indonesian hot spring.</title>
        <authorList>
            <person name="Kusuma A.B."/>
            <person name="Putra K.E."/>
            <person name="Nafisah S."/>
            <person name="Loh J."/>
            <person name="Nouioui I."/>
            <person name="Goodfellow M."/>
        </authorList>
    </citation>
    <scope>NUCLEOTIDE SEQUENCE</scope>
    <source>
        <strain evidence="2">MGRD01-02</strain>
    </source>
</reference>
<dbReference type="EMBL" id="JAGSOH010000015">
    <property type="protein sequence ID" value="MBR7826290.1"/>
    <property type="molecule type" value="Genomic_DNA"/>
</dbReference>
<feature type="transmembrane region" description="Helical" evidence="1">
    <location>
        <begin position="48"/>
        <end position="67"/>
    </location>
</feature>
<evidence type="ECO:0000313" key="3">
    <source>
        <dbReference type="Proteomes" id="UP000676325"/>
    </source>
</evidence>
<gene>
    <name evidence="2" type="ORF">KDK95_08260</name>
</gene>
<keyword evidence="1" id="KW-0812">Transmembrane</keyword>
<keyword evidence="3" id="KW-1185">Reference proteome</keyword>
<sequence>MTETETGRRTRPRFRPDAASITAGLVFIGIGLVYLLAGSASLQDAARWTGSVLVLGLGLAWVVGAITRRRR</sequence>
<evidence type="ECO:0000313" key="2">
    <source>
        <dbReference type="EMBL" id="MBR7826290.1"/>
    </source>
</evidence>
<keyword evidence="1" id="KW-1133">Transmembrane helix</keyword>
<dbReference type="AlphaFoldDB" id="A0A941IFG0"/>
<proteinExistence type="predicted"/>
<dbReference type="Proteomes" id="UP000676325">
    <property type="component" value="Unassembled WGS sequence"/>
</dbReference>
<dbReference type="RefSeq" id="WP_212517438.1">
    <property type="nucleotide sequence ID" value="NZ_JAGSOH010000015.1"/>
</dbReference>
<accession>A0A941IFG0</accession>
<name>A0A941IFG0_9ACTN</name>
<keyword evidence="1" id="KW-0472">Membrane</keyword>
<evidence type="ECO:0000256" key="1">
    <source>
        <dbReference type="SAM" id="Phobius"/>
    </source>
</evidence>
<comment type="caution">
    <text evidence="2">The sequence shown here is derived from an EMBL/GenBank/DDBJ whole genome shotgun (WGS) entry which is preliminary data.</text>
</comment>
<organism evidence="2 3">
    <name type="scientific">Actinospica acidithermotolerans</name>
    <dbReference type="NCBI Taxonomy" id="2828514"/>
    <lineage>
        <taxon>Bacteria</taxon>
        <taxon>Bacillati</taxon>
        <taxon>Actinomycetota</taxon>
        <taxon>Actinomycetes</taxon>
        <taxon>Catenulisporales</taxon>
        <taxon>Actinospicaceae</taxon>
        <taxon>Actinospica</taxon>
    </lineage>
</organism>
<feature type="transmembrane region" description="Helical" evidence="1">
    <location>
        <begin position="21"/>
        <end position="42"/>
    </location>
</feature>
<protein>
    <submittedName>
        <fullName evidence="2">Uncharacterized protein</fullName>
    </submittedName>
</protein>